<keyword evidence="3" id="KW-1185">Reference proteome</keyword>
<protein>
    <recommendedName>
        <fullName evidence="1">NERD domain-containing protein</fullName>
    </recommendedName>
</protein>
<dbReference type="Proteomes" id="UP001319045">
    <property type="component" value="Chromosome"/>
</dbReference>
<gene>
    <name evidence="2" type="ORF">prwr041_24860</name>
</gene>
<organism evidence="2 3">
    <name type="scientific">Prevotella herbatica</name>
    <dbReference type="NCBI Taxonomy" id="2801997"/>
    <lineage>
        <taxon>Bacteria</taxon>
        <taxon>Pseudomonadati</taxon>
        <taxon>Bacteroidota</taxon>
        <taxon>Bacteroidia</taxon>
        <taxon>Bacteroidales</taxon>
        <taxon>Prevotellaceae</taxon>
        <taxon>Prevotella</taxon>
    </lineage>
</organism>
<dbReference type="Pfam" id="PF08378">
    <property type="entry name" value="NERD"/>
    <property type="match status" value="1"/>
</dbReference>
<name>A0ABN6EP68_9BACT</name>
<dbReference type="InterPro" id="IPR011528">
    <property type="entry name" value="NERD"/>
</dbReference>
<dbReference type="EMBL" id="AP024484">
    <property type="protein sequence ID" value="BCS86593.1"/>
    <property type="molecule type" value="Genomic_DNA"/>
</dbReference>
<evidence type="ECO:0000259" key="1">
    <source>
        <dbReference type="Pfam" id="PF08378"/>
    </source>
</evidence>
<evidence type="ECO:0000313" key="2">
    <source>
        <dbReference type="EMBL" id="BCS86593.1"/>
    </source>
</evidence>
<dbReference type="RefSeq" id="WP_207154167.1">
    <property type="nucleotide sequence ID" value="NZ_AP024484.1"/>
</dbReference>
<evidence type="ECO:0000313" key="3">
    <source>
        <dbReference type="Proteomes" id="UP001319045"/>
    </source>
</evidence>
<proteinExistence type="predicted"/>
<accession>A0ABN6EP68</accession>
<feature type="domain" description="NERD" evidence="1">
    <location>
        <begin position="347"/>
        <end position="437"/>
    </location>
</feature>
<reference evidence="2 3" key="1">
    <citation type="journal article" date="2022" name="Int. J. Syst. Evol. Microbiol.">
        <title>Prevotella herbatica sp. nov., a plant polysaccharide-decomposing anaerobic bacterium isolated from a methanogenic reactor.</title>
        <authorList>
            <person name="Uek A."/>
            <person name="Tonouchi A."/>
            <person name="Kaku N."/>
            <person name="Ueki K."/>
        </authorList>
    </citation>
    <scope>NUCLEOTIDE SEQUENCE [LARGE SCALE GENOMIC DNA]</scope>
    <source>
        <strain evidence="2 3">WR041</strain>
    </source>
</reference>
<sequence>MEDVKYNYQDAYKKMIAVKEHHRTIEEIVDDLKKELILVQEESFLVHAMQLIIELDFKATSPLYKHLLSPMRQTLYLIDVFYSIDKQEGDVVMNEERWDRIAILLNEIEMTYFVNIGFPNHGDLFYDERDEKIKVSLATFLGYFSNAVLSYEEQMLDRIMRYIKPYDEYIQSHYSFKIDDAIKFILHIRALNNNKFNDIFRTFMDTYSFYDTHHEEWYNLILKFKERGIDNPQDWWNQPELSGMMKTISTNPGEVNVHQIKELIDVEISPDCLQHILDFFLYDKDSLKGKTIYYADKHYSESHPLIMIGKKCICPINKFLFEGLYFRLDEVLIKEEPTGKYKQNKDTAFEEKVKEVFQRFFPKKTKIFTNYSIDGVAENDLLVVFGNACIIVEIKDCKFREPFRDPIKAYDRIKRDYHNAIQLGYEQCRRVEKILLADQDINILDADNKKDILYHLKKRNISNVWSIVVTDFKYGAIQTNLSMLLKKDNEALYPWSVCIDDLEVLFLLMKKRLKGIAPARFMEFIDYRERLQGHVMCFDELEICGWYLNDREQFKKYADKDIMINTTPNMETIFDAYYRIGLGFKNELDMEYKKHYKIPNYPRSFDLSMITGEKIIGEDNL</sequence>